<dbReference type="EMBL" id="JBBYXI010000001">
    <property type="protein sequence ID" value="MEN3929683.1"/>
    <property type="molecule type" value="Genomic_DNA"/>
</dbReference>
<evidence type="ECO:0000256" key="3">
    <source>
        <dbReference type="ARBA" id="ARBA00022692"/>
    </source>
</evidence>
<evidence type="ECO:0000313" key="8">
    <source>
        <dbReference type="Proteomes" id="UP001418637"/>
    </source>
</evidence>
<evidence type="ECO:0000256" key="4">
    <source>
        <dbReference type="ARBA" id="ARBA00022989"/>
    </source>
</evidence>
<comment type="caution">
    <text evidence="7">The sequence shown here is derived from an EMBL/GenBank/DDBJ whole genome shotgun (WGS) entry which is preliminary data.</text>
</comment>
<feature type="transmembrane region" description="Helical" evidence="6">
    <location>
        <begin position="110"/>
        <end position="132"/>
    </location>
</feature>
<keyword evidence="3 6" id="KW-0812">Transmembrane</keyword>
<evidence type="ECO:0000256" key="2">
    <source>
        <dbReference type="ARBA" id="ARBA00022475"/>
    </source>
</evidence>
<dbReference type="PANTHER" id="PTHR30086">
    <property type="entry name" value="ARGININE EXPORTER PROTEIN ARGO"/>
    <property type="match status" value="1"/>
</dbReference>
<feature type="transmembrane region" description="Helical" evidence="6">
    <location>
        <begin position="144"/>
        <end position="172"/>
    </location>
</feature>
<evidence type="ECO:0000256" key="1">
    <source>
        <dbReference type="ARBA" id="ARBA00004651"/>
    </source>
</evidence>
<keyword evidence="5 6" id="KW-0472">Membrane</keyword>
<dbReference type="Proteomes" id="UP001418637">
    <property type="component" value="Unassembled WGS sequence"/>
</dbReference>
<organism evidence="7 8">
    <name type="scientific">Hohaiivirga grylli</name>
    <dbReference type="NCBI Taxonomy" id="3133970"/>
    <lineage>
        <taxon>Bacteria</taxon>
        <taxon>Pseudomonadati</taxon>
        <taxon>Pseudomonadota</taxon>
        <taxon>Alphaproteobacteria</taxon>
        <taxon>Hyphomicrobiales</taxon>
        <taxon>Methylobacteriaceae</taxon>
        <taxon>Hohaiivirga</taxon>
    </lineage>
</organism>
<evidence type="ECO:0000256" key="5">
    <source>
        <dbReference type="ARBA" id="ARBA00023136"/>
    </source>
</evidence>
<accession>A0ABV0BFD7</accession>
<keyword evidence="4 6" id="KW-1133">Transmembrane helix</keyword>
<evidence type="ECO:0000313" key="7">
    <source>
        <dbReference type="EMBL" id="MEN3929683.1"/>
    </source>
</evidence>
<dbReference type="InterPro" id="IPR001123">
    <property type="entry name" value="LeuE-type"/>
</dbReference>
<feature type="transmembrane region" description="Helical" evidence="6">
    <location>
        <begin position="69"/>
        <end position="89"/>
    </location>
</feature>
<comment type="subcellular location">
    <subcellularLocation>
        <location evidence="1">Cell membrane</location>
        <topology evidence="1">Multi-pass membrane protein</topology>
    </subcellularLocation>
</comment>
<name>A0ABV0BFD7_9HYPH</name>
<feature type="transmembrane region" description="Helical" evidence="6">
    <location>
        <begin position="41"/>
        <end position="63"/>
    </location>
</feature>
<proteinExistence type="predicted"/>
<dbReference type="Pfam" id="PF01810">
    <property type="entry name" value="LysE"/>
    <property type="match status" value="1"/>
</dbReference>
<evidence type="ECO:0000256" key="6">
    <source>
        <dbReference type="SAM" id="Phobius"/>
    </source>
</evidence>
<reference evidence="7 8" key="1">
    <citation type="submission" date="2024-04" db="EMBL/GenBank/DDBJ databases">
        <title>A novel species isolated from cricket.</title>
        <authorList>
            <person name="Wang H.-C."/>
        </authorList>
    </citation>
    <scope>NUCLEOTIDE SEQUENCE [LARGE SCALE GENOMIC DNA]</scope>
    <source>
        <strain evidence="7 8">WL0021</strain>
    </source>
</reference>
<dbReference type="PANTHER" id="PTHR30086:SF20">
    <property type="entry name" value="ARGININE EXPORTER PROTEIN ARGO-RELATED"/>
    <property type="match status" value="1"/>
</dbReference>
<sequence>MISLYGYTVFLLTLAVAAAVPGPGVATVIARTLSHGIKAGLLVTLGTIAGDIIWLSVAILGLAAIAKTFAVVFLAIKYVGAAYLAYLAWKLWNAPAGQIDMKDTSNRKASGFWVGLSVALSNPKTIMFYLAILPTLIDIGHVGFKLYGILTATIFFTLFVVMGSYVLLAAGIKQAFKQSSAVRIFQRSTSMIMAGAAAMIVAR</sequence>
<feature type="transmembrane region" description="Helical" evidence="6">
    <location>
        <begin position="6"/>
        <end position="29"/>
    </location>
</feature>
<gene>
    <name evidence="7" type="ORF">WJT86_01245</name>
</gene>
<protein>
    <submittedName>
        <fullName evidence="7">LysE family translocator</fullName>
    </submittedName>
</protein>
<keyword evidence="2" id="KW-1003">Cell membrane</keyword>
<keyword evidence="8" id="KW-1185">Reference proteome</keyword>
<dbReference type="RefSeq" id="WP_346335677.1">
    <property type="nucleotide sequence ID" value="NZ_JBBYXI010000001.1"/>
</dbReference>